<dbReference type="InterPro" id="IPR003593">
    <property type="entry name" value="AAA+_ATPase"/>
</dbReference>
<dbReference type="Gene3D" id="1.20.1560.10">
    <property type="entry name" value="ABC transporter type 1, transmembrane domain"/>
    <property type="match status" value="2"/>
</dbReference>
<feature type="transmembrane region" description="Helical" evidence="10">
    <location>
        <begin position="1024"/>
        <end position="1044"/>
    </location>
</feature>
<evidence type="ECO:0000259" key="12">
    <source>
        <dbReference type="PROSITE" id="PS50929"/>
    </source>
</evidence>
<proteinExistence type="predicted"/>
<dbReference type="InterPro" id="IPR027417">
    <property type="entry name" value="P-loop_NTPase"/>
</dbReference>
<comment type="subcellular location">
    <subcellularLocation>
        <location evidence="1">Membrane</location>
        <topology evidence="1">Multi-pass membrane protein</topology>
    </subcellularLocation>
</comment>
<keyword evidence="2" id="KW-0813">Transport</keyword>
<keyword evidence="8 10" id="KW-0472">Membrane</keyword>
<evidence type="ECO:0000259" key="11">
    <source>
        <dbReference type="PROSITE" id="PS50893"/>
    </source>
</evidence>
<dbReference type="PANTHER" id="PTHR24223">
    <property type="entry name" value="ATP-BINDING CASSETTE SUB-FAMILY C"/>
    <property type="match status" value="1"/>
</dbReference>
<dbReference type="InterPro" id="IPR017871">
    <property type="entry name" value="ABC_transporter-like_CS"/>
</dbReference>
<keyword evidence="6" id="KW-0067">ATP-binding</keyword>
<evidence type="ECO:0000313" key="14">
    <source>
        <dbReference type="Proteomes" id="UP000594454"/>
    </source>
</evidence>
<feature type="transmembrane region" description="Helical" evidence="10">
    <location>
        <begin position="220"/>
        <end position="243"/>
    </location>
</feature>
<dbReference type="FunFam" id="1.20.1560.10:FF:000014">
    <property type="entry name" value="Multidrug resistance-associated protein member 4"/>
    <property type="match status" value="1"/>
</dbReference>
<dbReference type="CDD" id="cd03250">
    <property type="entry name" value="ABCC_MRP_domain1"/>
    <property type="match status" value="1"/>
</dbReference>
<evidence type="ECO:0000256" key="3">
    <source>
        <dbReference type="ARBA" id="ARBA00022692"/>
    </source>
</evidence>
<feature type="region of interest" description="Disordered" evidence="9">
    <location>
        <begin position="673"/>
        <end position="698"/>
    </location>
</feature>
<evidence type="ECO:0000256" key="5">
    <source>
        <dbReference type="ARBA" id="ARBA00022741"/>
    </source>
</evidence>
<dbReference type="Gene3D" id="3.40.50.300">
    <property type="entry name" value="P-loop containing nucleotide triphosphate hydrolases"/>
    <property type="match status" value="2"/>
</dbReference>
<feature type="transmembrane region" description="Helical" evidence="10">
    <location>
        <begin position="721"/>
        <end position="741"/>
    </location>
</feature>
<dbReference type="GO" id="GO:0016020">
    <property type="term" value="C:membrane"/>
    <property type="evidence" value="ECO:0007669"/>
    <property type="project" value="UniProtKB-SubCell"/>
</dbReference>
<feature type="transmembrane region" description="Helical" evidence="10">
    <location>
        <begin position="310"/>
        <end position="336"/>
    </location>
</feature>
<dbReference type="SMART" id="SM00382">
    <property type="entry name" value="AAA"/>
    <property type="match status" value="2"/>
</dbReference>
<evidence type="ECO:0000256" key="6">
    <source>
        <dbReference type="ARBA" id="ARBA00022840"/>
    </source>
</evidence>
<keyword evidence="14" id="KW-1185">Reference proteome</keyword>
<feature type="domain" description="ABC transporter" evidence="11">
    <location>
        <begin position="447"/>
        <end position="672"/>
    </location>
</feature>
<dbReference type="PROSITE" id="PS50893">
    <property type="entry name" value="ABC_TRANSPORTER_2"/>
    <property type="match status" value="2"/>
</dbReference>
<feature type="transmembrane region" description="Helical" evidence="10">
    <location>
        <begin position="881"/>
        <end position="903"/>
    </location>
</feature>
<evidence type="ECO:0000256" key="10">
    <source>
        <dbReference type="SAM" id="Phobius"/>
    </source>
</evidence>
<dbReference type="SUPFAM" id="SSF52540">
    <property type="entry name" value="P-loop containing nucleoside triphosphate hydrolases"/>
    <property type="match status" value="2"/>
</dbReference>
<feature type="domain" description="ABC transmembrane type-1" evidence="12">
    <location>
        <begin position="815"/>
        <end position="1052"/>
    </location>
</feature>
<dbReference type="InterPro" id="IPR036640">
    <property type="entry name" value="ABC1_TM_sf"/>
</dbReference>
<reference evidence="13 14" key="1">
    <citation type="submission" date="2020-11" db="EMBL/GenBank/DDBJ databases">
        <authorList>
            <person name="Wallbank WR R."/>
            <person name="Pardo Diaz C."/>
            <person name="Kozak K."/>
            <person name="Martin S."/>
            <person name="Jiggins C."/>
            <person name="Moest M."/>
            <person name="Warren A I."/>
            <person name="Generalovic N T."/>
            <person name="Byers J.R.P. K."/>
            <person name="Montejo-Kovacevich G."/>
            <person name="Yen C E."/>
        </authorList>
    </citation>
    <scope>NUCLEOTIDE SEQUENCE [LARGE SCALE GENOMIC DNA]</scope>
</reference>
<evidence type="ECO:0000256" key="7">
    <source>
        <dbReference type="ARBA" id="ARBA00022989"/>
    </source>
</evidence>
<dbReference type="GO" id="GO:0140359">
    <property type="term" value="F:ABC-type transporter activity"/>
    <property type="evidence" value="ECO:0007669"/>
    <property type="project" value="InterPro"/>
</dbReference>
<evidence type="ECO:0000256" key="1">
    <source>
        <dbReference type="ARBA" id="ARBA00004141"/>
    </source>
</evidence>
<gene>
    <name evidence="13" type="ORF">HERILL_LOCUS7816</name>
</gene>
<evidence type="ECO:0000256" key="8">
    <source>
        <dbReference type="ARBA" id="ARBA00023136"/>
    </source>
</evidence>
<dbReference type="OMA" id="FTITMTI"/>
<name>A0A7R8UQ47_HERIL</name>
<dbReference type="FunFam" id="1.20.1560.10:FF:000026">
    <property type="entry name" value="Multidrug resistance-associated protein lethal(2)03659"/>
    <property type="match status" value="1"/>
</dbReference>
<feature type="transmembrane region" description="Helical" evidence="10">
    <location>
        <begin position="130"/>
        <end position="156"/>
    </location>
</feature>
<evidence type="ECO:0008006" key="15">
    <source>
        <dbReference type="Google" id="ProtNLM"/>
    </source>
</evidence>
<feature type="domain" description="ABC transmembrane type-1" evidence="12">
    <location>
        <begin position="93"/>
        <end position="372"/>
    </location>
</feature>
<evidence type="ECO:0000256" key="9">
    <source>
        <dbReference type="SAM" id="MobiDB-lite"/>
    </source>
</evidence>
<evidence type="ECO:0000256" key="4">
    <source>
        <dbReference type="ARBA" id="ARBA00022737"/>
    </source>
</evidence>
<feature type="compositionally biased region" description="Basic and acidic residues" evidence="9">
    <location>
        <begin position="674"/>
        <end position="698"/>
    </location>
</feature>
<dbReference type="CDD" id="cd03244">
    <property type="entry name" value="ABCC_MRP_domain2"/>
    <property type="match status" value="1"/>
</dbReference>
<keyword evidence="7 10" id="KW-1133">Transmembrane helix</keyword>
<feature type="domain" description="ABC transporter" evidence="11">
    <location>
        <begin position="1090"/>
        <end position="1324"/>
    </location>
</feature>
<feature type="transmembrane region" description="Helical" evidence="10">
    <location>
        <begin position="356"/>
        <end position="376"/>
    </location>
</feature>
<dbReference type="PANTHER" id="PTHR24223:SF324">
    <property type="entry name" value="LD17001P"/>
    <property type="match status" value="1"/>
</dbReference>
<dbReference type="GO" id="GO:0005524">
    <property type="term" value="F:ATP binding"/>
    <property type="evidence" value="ECO:0007669"/>
    <property type="project" value="UniProtKB-KW"/>
</dbReference>
<dbReference type="InterPro" id="IPR050173">
    <property type="entry name" value="ABC_transporter_C-like"/>
</dbReference>
<dbReference type="PROSITE" id="PS00211">
    <property type="entry name" value="ABC_TRANSPORTER_1"/>
    <property type="match status" value="1"/>
</dbReference>
<dbReference type="SUPFAM" id="SSF90123">
    <property type="entry name" value="ABC transporter transmembrane region"/>
    <property type="match status" value="2"/>
</dbReference>
<feature type="transmembrane region" description="Helical" evidence="10">
    <location>
        <begin position="810"/>
        <end position="827"/>
    </location>
</feature>
<dbReference type="Pfam" id="PF00005">
    <property type="entry name" value="ABC_tran"/>
    <property type="match status" value="2"/>
</dbReference>
<organism evidence="13 14">
    <name type="scientific">Hermetia illucens</name>
    <name type="common">Black soldier fly</name>
    <dbReference type="NCBI Taxonomy" id="343691"/>
    <lineage>
        <taxon>Eukaryota</taxon>
        <taxon>Metazoa</taxon>
        <taxon>Ecdysozoa</taxon>
        <taxon>Arthropoda</taxon>
        <taxon>Hexapoda</taxon>
        <taxon>Insecta</taxon>
        <taxon>Pterygota</taxon>
        <taxon>Neoptera</taxon>
        <taxon>Endopterygota</taxon>
        <taxon>Diptera</taxon>
        <taxon>Brachycera</taxon>
        <taxon>Stratiomyomorpha</taxon>
        <taxon>Stratiomyidae</taxon>
        <taxon>Hermetiinae</taxon>
        <taxon>Hermetia</taxon>
    </lineage>
</organism>
<dbReference type="InParanoid" id="A0A7R8UQ47"/>
<dbReference type="PROSITE" id="PS50929">
    <property type="entry name" value="ABC_TM1F"/>
    <property type="match status" value="2"/>
</dbReference>
<sequence>MNKSIEDCSNKANPYDNASLVSKASFWWLKDLFKLGLKKPIEQEDLYETAVDHRSKPLRKMFNRYWKDELKKPSPSLLKCFIKAFGVKLVVYGILYNVTDTCAKIFQPQFLGGLLSFFSEGQTEITKTEAYLYGLGIIMCSLIPILAFHPFIFFGFQVGMKLRLVSCSLIYNKALKLTKSVSVDGIAGQVINLMSNDVSRFDFSTGYVNDLFKGPLEMFIFGYFIYREIGAYGLIGIGCLISFMPLQTYMGKKAANFRLSTAKRTDIRVRFMNEIIQGIQVIKMYAWEKSFASVIDKVRRKEIRAIRGSLFIRGTLISFNMVSRLAIFLSLVSYVYFGNIFTARKVFIVTSYFTSLYTSLFHFWPLAITYLAELYVSMQRIQEFLLLPEHKPMLPEDGDVGHETEKLLKNGEAHKPANGLQTNGVNNKEDKALSRRIANRHVTHASILFKNTTADWIIDGKSRQAGIRNIDLDIQPAQLCAITGQVGSGKSTLFQVILGELEVDSGSLIVNGRISYASQEPWLFEGSVRKNITFIEKFDEKRYREVVKVCALERDFDLFPYGDATIVGERGVSLSGGQRARINLARAIYKEADIYLLDDPLSAVDAHVGKHIFEKCIQQFLCDKVVVLATHQLQYLKKCKQVVVFEAGEIAAQGSYKEIKKSDTFSALESALEEEQKVEPEENKEPMQLRKGRQADEKETQITGNVGFDTYKQYFKAVRSWLFIFFVAFLFIGAQTAISSVDYFVAKWVNWEETVSLASVNKTLEASNNTKFALPLNTSFEQPEDAMIARFANMSTAPFEAQEVTEKRNFYIQTYSIAILLVLFLVLQRTFCFFQMCLRASINLHDKLFRGITRATMHFFSTNPSGRILNRFSKDIGAVDTALPTALMDCIVFTVELTAIVTLVTIVNYWLLIPTFVMSLIFYGLRYVYVNTARSVKRLEALTRSPVYSHSNATLQGLSTIRAFRAEEILVNEFDAHQDLNTSAWYLFLATARAFALWLEVTCVIYSASVIFSFLLFATESRGGNVGLAITQCFNLIFICQWGMRQTAELVNQMTSVERVVEYSSLKSEPPMESENKYRPPKDWPQHGGIRFNNLSLRYSANSKDPILKDLSFIVKPKEKIGIVGRTGAGKSSIIQALFRLALNDGTIEIDGIDIGTLGLHDLRSRISIIPQDPIIFSGTLRYNLDPFGQKSDEEIWKALEQVELKSVCRALPGALEFKMSDSGSNFSMGQRQLVCLARAILRNNKILVLDEATANVDPETDKLIQTTIRTQFADCTVLTIAHRLHTVMDSDRVLVMDAGRIVEYAHAYELLQRPGGFLRKLVDQTGPATAALLADHAKSSHKRHREKQ</sequence>
<dbReference type="OrthoDB" id="6500128at2759"/>
<protein>
    <recommendedName>
        <fullName evidence="15">Multidrug resistance-associated protein lethal(2)03659</fullName>
    </recommendedName>
</protein>
<feature type="transmembrane region" description="Helical" evidence="10">
    <location>
        <begin position="995"/>
        <end position="1018"/>
    </location>
</feature>
<dbReference type="EMBL" id="LR899011">
    <property type="protein sequence ID" value="CAD7084944.1"/>
    <property type="molecule type" value="Genomic_DNA"/>
</dbReference>
<dbReference type="GO" id="GO:0016887">
    <property type="term" value="F:ATP hydrolysis activity"/>
    <property type="evidence" value="ECO:0007669"/>
    <property type="project" value="InterPro"/>
</dbReference>
<dbReference type="FunFam" id="3.40.50.300:FF:000973">
    <property type="entry name" value="Multidrug resistance-associated protein 4"/>
    <property type="match status" value="1"/>
</dbReference>
<keyword evidence="4" id="KW-0677">Repeat</keyword>
<dbReference type="InterPro" id="IPR011527">
    <property type="entry name" value="ABC1_TM_dom"/>
</dbReference>
<keyword evidence="3 10" id="KW-0812">Transmembrane</keyword>
<dbReference type="InterPro" id="IPR003439">
    <property type="entry name" value="ABC_transporter-like_ATP-bd"/>
</dbReference>
<evidence type="ECO:0000313" key="13">
    <source>
        <dbReference type="EMBL" id="CAD7084944.1"/>
    </source>
</evidence>
<accession>A0A7R8UQ47</accession>
<dbReference type="Proteomes" id="UP000594454">
    <property type="component" value="Chromosome 3"/>
</dbReference>
<dbReference type="Pfam" id="PF00664">
    <property type="entry name" value="ABC_membrane"/>
    <property type="match status" value="2"/>
</dbReference>
<keyword evidence="5" id="KW-0547">Nucleotide-binding</keyword>
<dbReference type="FunFam" id="3.40.50.300:FF:000163">
    <property type="entry name" value="Multidrug resistance-associated protein member 4"/>
    <property type="match status" value="1"/>
</dbReference>
<evidence type="ECO:0000256" key="2">
    <source>
        <dbReference type="ARBA" id="ARBA00022448"/>
    </source>
</evidence>